<dbReference type="AlphaFoldDB" id="A0A7R7XMM3"/>
<evidence type="ECO:0000313" key="1">
    <source>
        <dbReference type="EMBL" id="BCS23957.1"/>
    </source>
</evidence>
<reference evidence="1" key="1">
    <citation type="submission" date="2021-01" db="EMBL/GenBank/DDBJ databases">
        <authorList>
            <consortium name="Aspergillus puulaauensis MK2 genome sequencing consortium"/>
            <person name="Kazuki M."/>
            <person name="Futagami T."/>
        </authorList>
    </citation>
    <scope>NUCLEOTIDE SEQUENCE</scope>
    <source>
        <strain evidence="1">MK2</strain>
    </source>
</reference>
<keyword evidence="2" id="KW-1185">Reference proteome</keyword>
<reference evidence="1" key="2">
    <citation type="submission" date="2021-02" db="EMBL/GenBank/DDBJ databases">
        <title>Aspergillus puulaauensis MK2 genome sequence.</title>
        <authorList>
            <person name="Futagami T."/>
            <person name="Mori K."/>
            <person name="Kadooka C."/>
            <person name="Tanaka T."/>
        </authorList>
    </citation>
    <scope>NUCLEOTIDE SEQUENCE</scope>
    <source>
        <strain evidence="1">MK2</strain>
    </source>
</reference>
<proteinExistence type="predicted"/>
<name>A0A7R7XMM3_9EURO</name>
<dbReference type="Proteomes" id="UP000654913">
    <property type="component" value="Chromosome 4"/>
</dbReference>
<sequence length="111" mass="12057">MLVSPDLVTDCLDLPSASSSPRQSLPYQPALCLAFPSFCLCPSIFSFRVPLNHFTLIQASLLLSHSPSPRSTGRPCVLPASPSPASHLHQVSLLQNKPLSSIKFSRRTCQL</sequence>
<dbReference type="EMBL" id="AP024446">
    <property type="protein sequence ID" value="BCS23957.1"/>
    <property type="molecule type" value="Genomic_DNA"/>
</dbReference>
<accession>A0A7R7XMM3</accession>
<organism evidence="1 2">
    <name type="scientific">Aspergillus puulaauensis</name>
    <dbReference type="NCBI Taxonomy" id="1220207"/>
    <lineage>
        <taxon>Eukaryota</taxon>
        <taxon>Fungi</taxon>
        <taxon>Dikarya</taxon>
        <taxon>Ascomycota</taxon>
        <taxon>Pezizomycotina</taxon>
        <taxon>Eurotiomycetes</taxon>
        <taxon>Eurotiomycetidae</taxon>
        <taxon>Eurotiales</taxon>
        <taxon>Aspergillaceae</taxon>
        <taxon>Aspergillus</taxon>
    </lineage>
</organism>
<gene>
    <name evidence="1" type="ORF">APUU_40401S</name>
</gene>
<dbReference type="RefSeq" id="XP_041556151.1">
    <property type="nucleotide sequence ID" value="XM_041703468.1"/>
</dbReference>
<dbReference type="GeneID" id="64973962"/>
<evidence type="ECO:0000313" key="2">
    <source>
        <dbReference type="Proteomes" id="UP000654913"/>
    </source>
</evidence>
<dbReference type="KEGG" id="apuu:APUU_40401S"/>
<protein>
    <submittedName>
        <fullName evidence="1">Uncharacterized protein</fullName>
    </submittedName>
</protein>